<dbReference type="GO" id="GO:0030246">
    <property type="term" value="F:carbohydrate binding"/>
    <property type="evidence" value="ECO:0007669"/>
    <property type="project" value="UniProtKB-KW"/>
</dbReference>
<dbReference type="KEGG" id="cmo:103492508"/>
<dbReference type="InterPro" id="IPR001480">
    <property type="entry name" value="Bulb-type_lectin_dom"/>
</dbReference>
<dbReference type="GO" id="GO:0005524">
    <property type="term" value="F:ATP binding"/>
    <property type="evidence" value="ECO:0007669"/>
    <property type="project" value="UniProtKB-KW"/>
</dbReference>
<comment type="subcellular location">
    <subcellularLocation>
        <location evidence="1">Membrane</location>
        <topology evidence="1">Single-pass type I membrane protein</topology>
    </subcellularLocation>
</comment>
<keyword evidence="14" id="KW-0675">Receptor</keyword>
<evidence type="ECO:0000256" key="18">
    <source>
        <dbReference type="PIRNR" id="PIRNR000641"/>
    </source>
</evidence>
<dbReference type="SUPFAM" id="SSF56112">
    <property type="entry name" value="Protein kinase-like (PK-like)"/>
    <property type="match status" value="1"/>
</dbReference>
<reference evidence="24" key="2">
    <citation type="submission" date="2025-08" db="UniProtKB">
        <authorList>
            <consortium name="RefSeq"/>
        </authorList>
    </citation>
    <scope>IDENTIFICATION</scope>
    <source>
        <tissue evidence="24">Stem</tissue>
    </source>
</reference>
<feature type="signal peptide" evidence="20">
    <location>
        <begin position="1"/>
        <end position="18"/>
    </location>
</feature>
<evidence type="ECO:0000256" key="12">
    <source>
        <dbReference type="ARBA" id="ARBA00023136"/>
    </source>
</evidence>
<dbReference type="SMR" id="A0A1S3BRW1"/>
<keyword evidence="10 18" id="KW-0067">ATP-binding</keyword>
<dbReference type="InterPro" id="IPR036426">
    <property type="entry name" value="Bulb-type_lectin_dom_sf"/>
</dbReference>
<dbReference type="InterPro" id="IPR051343">
    <property type="entry name" value="G-type_lectin_kinases/EP1-like"/>
</dbReference>
<dbReference type="InParanoid" id="A0A1S3BRW1"/>
<dbReference type="InterPro" id="IPR011009">
    <property type="entry name" value="Kinase-like_dom_sf"/>
</dbReference>
<dbReference type="SUPFAM" id="SSF51110">
    <property type="entry name" value="alpha-D-mannose-specific plant lectins"/>
    <property type="match status" value="1"/>
</dbReference>
<protein>
    <recommendedName>
        <fullName evidence="18">Receptor-like serine/threonine-protein kinase</fullName>
        <ecNumber evidence="18">2.7.11.1</ecNumber>
    </recommendedName>
</protein>
<feature type="transmembrane region" description="Helical" evidence="19">
    <location>
        <begin position="442"/>
        <end position="465"/>
    </location>
</feature>
<keyword evidence="8 18" id="KW-0547">Nucleotide-binding</keyword>
<evidence type="ECO:0000256" key="8">
    <source>
        <dbReference type="ARBA" id="ARBA00022741"/>
    </source>
</evidence>
<comment type="catalytic activity">
    <reaction evidence="16 18">
        <text>L-threonyl-[protein] + ATP = O-phospho-L-threonyl-[protein] + ADP + H(+)</text>
        <dbReference type="Rhea" id="RHEA:46608"/>
        <dbReference type="Rhea" id="RHEA-COMP:11060"/>
        <dbReference type="Rhea" id="RHEA-COMP:11605"/>
        <dbReference type="ChEBI" id="CHEBI:15378"/>
        <dbReference type="ChEBI" id="CHEBI:30013"/>
        <dbReference type="ChEBI" id="CHEBI:30616"/>
        <dbReference type="ChEBI" id="CHEBI:61977"/>
        <dbReference type="ChEBI" id="CHEBI:456216"/>
        <dbReference type="EC" id="2.7.11.1"/>
    </reaction>
</comment>
<dbReference type="GO" id="GO:0016020">
    <property type="term" value="C:membrane"/>
    <property type="evidence" value="ECO:0007669"/>
    <property type="project" value="UniProtKB-SubCell"/>
</dbReference>
<comment type="catalytic activity">
    <reaction evidence="17 18">
        <text>L-seryl-[protein] + ATP = O-phospho-L-seryl-[protein] + ADP + H(+)</text>
        <dbReference type="Rhea" id="RHEA:17989"/>
        <dbReference type="Rhea" id="RHEA-COMP:9863"/>
        <dbReference type="Rhea" id="RHEA-COMP:11604"/>
        <dbReference type="ChEBI" id="CHEBI:15378"/>
        <dbReference type="ChEBI" id="CHEBI:29999"/>
        <dbReference type="ChEBI" id="CHEBI:30616"/>
        <dbReference type="ChEBI" id="CHEBI:83421"/>
        <dbReference type="ChEBI" id="CHEBI:456216"/>
        <dbReference type="EC" id="2.7.11.1"/>
    </reaction>
</comment>
<evidence type="ECO:0000256" key="9">
    <source>
        <dbReference type="ARBA" id="ARBA00022777"/>
    </source>
</evidence>
<dbReference type="Gene3D" id="2.90.10.10">
    <property type="entry name" value="Bulb-type lectin domain"/>
    <property type="match status" value="1"/>
</dbReference>
<evidence type="ECO:0000256" key="10">
    <source>
        <dbReference type="ARBA" id="ARBA00022840"/>
    </source>
</evidence>
<dbReference type="InterPro" id="IPR008271">
    <property type="entry name" value="Ser/Thr_kinase_AS"/>
</dbReference>
<keyword evidence="23" id="KW-1185">Reference proteome</keyword>
<evidence type="ECO:0000256" key="1">
    <source>
        <dbReference type="ARBA" id="ARBA00004479"/>
    </source>
</evidence>
<evidence type="ECO:0000313" key="23">
    <source>
        <dbReference type="Proteomes" id="UP001652600"/>
    </source>
</evidence>
<dbReference type="PROSITE" id="PS50927">
    <property type="entry name" value="BULB_LECTIN"/>
    <property type="match status" value="1"/>
</dbReference>
<dbReference type="InterPro" id="IPR024171">
    <property type="entry name" value="SRK-like_kinase"/>
</dbReference>
<dbReference type="Gene3D" id="1.10.510.10">
    <property type="entry name" value="Transferase(Phosphotransferase) domain 1"/>
    <property type="match status" value="1"/>
</dbReference>
<dbReference type="InterPro" id="IPR000719">
    <property type="entry name" value="Prot_kinase_dom"/>
</dbReference>
<evidence type="ECO:0000256" key="4">
    <source>
        <dbReference type="ARBA" id="ARBA00022679"/>
    </source>
</evidence>
<dbReference type="FunFam" id="1.10.510.10:FF:000237">
    <property type="entry name" value="G-type lectin S-receptor-like serine/threonine-protein kinase"/>
    <property type="match status" value="1"/>
</dbReference>
<sequence length="797" mass="90215">MACLIPHLFLFLPSIIYAQSDSMLYIGSSLIAGDPSFSPWRSPSDEFAFGFKQVEGDLFLLSIWYNKLDEKSIAWYAIHDQNPAPRGSKLEVTASSGLLLQSSQGGEPWKPSPISGVVAFGKINDDGNLVLLDSNSTTLWESFKQPANILLPTQKIEVNSLLSSRKSQNSYALGKFQLRLSEGNLVLNIISLPSTYTYEPYHVIQAYEGNQIVFDKDGFLYIMQRNGKRVNISEPESAYPTNAHYYQVTLNFDGVITVSHHTRNPSAFNATWMHFKKIPHNICVTMRGNYSSGVCGYNSICILNNDQRPSCKCPPGYSLIDSNNKYSDCKPNIQPICEGGENNLTNNLYSLRVLPNTNWPTQDYELFWPFTVEECKNACLLDCFCVVAVYRDNSCWKKKLPLSNGREDKNETSVSYLKLSTSSFGQGFDLPIPKGKKKPNTLVLVLSTLLGSFALIVLILVSLICRGYTFNHKEKLTGDFHPRESFGSSMRKFAFKEISEATNQFEEELGRGSCGIVYKGTMEVGPIAVKKFNMTEDGEKEFKSEINVVSQTHHKNIIRLFGYCDENKTYILIYEFMSNDNLARFLFSDTKLSWDIRTKITYGIARGLSYLHDECNTQIIHCDIKPQNVLLDEYYNPKISDFGLAKLLKMDQSRNRIETNIKGTTGYIAPDWFKSTRVTTKVDVYSFGVLLLEIICCRSNGEDVEVSEEGREILVDWAYDCLQQGRLNVLVEGDMEAIDDKERLERFVKVAIWCIQEDPSQRPTMKEVMYMLEEVVPVSSPPSPYPFNSICSQVSSM</sequence>
<dbReference type="RefSeq" id="XP_008451129.2">
    <property type="nucleotide sequence ID" value="XM_008452907.3"/>
</dbReference>
<dbReference type="CDD" id="cd01098">
    <property type="entry name" value="PAN_AP_plant"/>
    <property type="match status" value="1"/>
</dbReference>
<evidence type="ECO:0000256" key="14">
    <source>
        <dbReference type="ARBA" id="ARBA00023170"/>
    </source>
</evidence>
<evidence type="ECO:0000256" key="15">
    <source>
        <dbReference type="ARBA" id="ARBA00023180"/>
    </source>
</evidence>
<dbReference type="FunFam" id="3.30.200.20:FF:000059">
    <property type="entry name" value="S-receptor-like serine/threonine-protein kinase"/>
    <property type="match status" value="1"/>
</dbReference>
<feature type="domain" description="Bulb-type lectin" evidence="22">
    <location>
        <begin position="21"/>
        <end position="144"/>
    </location>
</feature>
<keyword evidence="6 20" id="KW-0732">Signal</keyword>
<evidence type="ECO:0000259" key="21">
    <source>
        <dbReference type="PROSITE" id="PS50011"/>
    </source>
</evidence>
<evidence type="ECO:0000256" key="6">
    <source>
        <dbReference type="ARBA" id="ARBA00022729"/>
    </source>
</evidence>
<keyword evidence="11 19" id="KW-1133">Transmembrane helix</keyword>
<keyword evidence="4 18" id="KW-0808">Transferase</keyword>
<evidence type="ECO:0000256" key="13">
    <source>
        <dbReference type="ARBA" id="ARBA00023157"/>
    </source>
</evidence>
<dbReference type="Proteomes" id="UP001652600">
    <property type="component" value="Chromosome 2"/>
</dbReference>
<accession>A0A1S3BRW1</accession>
<dbReference type="EC" id="2.7.11.1" evidence="18"/>
<dbReference type="eggNOG" id="ENOG502QQEW">
    <property type="taxonomic scope" value="Eukaryota"/>
</dbReference>
<keyword evidence="3" id="KW-0245">EGF-like domain</keyword>
<proteinExistence type="inferred from homology"/>
<dbReference type="GO" id="GO:0004674">
    <property type="term" value="F:protein serine/threonine kinase activity"/>
    <property type="evidence" value="ECO:0007669"/>
    <property type="project" value="UniProtKB-KW"/>
</dbReference>
<dbReference type="PROSITE" id="PS00108">
    <property type="entry name" value="PROTEIN_KINASE_ST"/>
    <property type="match status" value="1"/>
</dbReference>
<evidence type="ECO:0000256" key="3">
    <source>
        <dbReference type="ARBA" id="ARBA00022536"/>
    </source>
</evidence>
<keyword evidence="12 19" id="KW-0472">Membrane</keyword>
<evidence type="ECO:0000256" key="16">
    <source>
        <dbReference type="ARBA" id="ARBA00047899"/>
    </source>
</evidence>
<feature type="domain" description="Protein kinase" evidence="21">
    <location>
        <begin position="503"/>
        <end position="776"/>
    </location>
</feature>
<dbReference type="Pfam" id="PF01453">
    <property type="entry name" value="B_lectin"/>
    <property type="match status" value="1"/>
</dbReference>
<keyword evidence="9 18" id="KW-0418">Kinase</keyword>
<dbReference type="AlphaFoldDB" id="A0A1S3BRW1"/>
<dbReference type="Gene3D" id="3.30.200.20">
    <property type="entry name" value="Phosphorylase Kinase, domain 1"/>
    <property type="match status" value="1"/>
</dbReference>
<keyword evidence="7" id="KW-0430">Lectin</keyword>
<evidence type="ECO:0000256" key="20">
    <source>
        <dbReference type="SAM" id="SignalP"/>
    </source>
</evidence>
<organism evidence="23 24">
    <name type="scientific">Cucumis melo</name>
    <name type="common">Muskmelon</name>
    <dbReference type="NCBI Taxonomy" id="3656"/>
    <lineage>
        <taxon>Eukaryota</taxon>
        <taxon>Viridiplantae</taxon>
        <taxon>Streptophyta</taxon>
        <taxon>Embryophyta</taxon>
        <taxon>Tracheophyta</taxon>
        <taxon>Spermatophyta</taxon>
        <taxon>Magnoliopsida</taxon>
        <taxon>eudicotyledons</taxon>
        <taxon>Gunneridae</taxon>
        <taxon>Pentapetalae</taxon>
        <taxon>rosids</taxon>
        <taxon>fabids</taxon>
        <taxon>Cucurbitales</taxon>
        <taxon>Cucurbitaceae</taxon>
        <taxon>Benincaseae</taxon>
        <taxon>Cucumis</taxon>
    </lineage>
</organism>
<name>A0A1S3BRW1_CUCME</name>
<dbReference type="FunCoup" id="A0A1S3BRW1">
    <property type="interactions" value="71"/>
</dbReference>
<gene>
    <name evidence="24" type="primary">LOC103492508</name>
</gene>
<dbReference type="PANTHER" id="PTHR47976">
    <property type="entry name" value="G-TYPE LECTIN S-RECEPTOR-LIKE SERINE/THREONINE-PROTEIN KINASE SD2-5"/>
    <property type="match status" value="1"/>
</dbReference>
<evidence type="ECO:0000256" key="7">
    <source>
        <dbReference type="ARBA" id="ARBA00022734"/>
    </source>
</evidence>
<dbReference type="GO" id="GO:0106310">
    <property type="term" value="F:protein serine kinase activity"/>
    <property type="evidence" value="ECO:0007669"/>
    <property type="project" value="RHEA"/>
</dbReference>
<dbReference type="Pfam" id="PF00069">
    <property type="entry name" value="Pkinase"/>
    <property type="match status" value="1"/>
</dbReference>
<dbReference type="SMART" id="SM00108">
    <property type="entry name" value="B_lectin"/>
    <property type="match status" value="1"/>
</dbReference>
<dbReference type="SMART" id="SM00220">
    <property type="entry name" value="S_TKc"/>
    <property type="match status" value="1"/>
</dbReference>
<keyword evidence="13" id="KW-1015">Disulfide bond</keyword>
<feature type="chain" id="PRO_5010309981" description="Receptor-like serine/threonine-protein kinase" evidence="20">
    <location>
        <begin position="19"/>
        <end position="797"/>
    </location>
</feature>
<keyword evidence="15" id="KW-0325">Glycoprotein</keyword>
<evidence type="ECO:0000313" key="24">
    <source>
        <dbReference type="RefSeq" id="XP_008451129.2"/>
    </source>
</evidence>
<evidence type="ECO:0000256" key="19">
    <source>
        <dbReference type="SAM" id="Phobius"/>
    </source>
</evidence>
<comment type="similarity">
    <text evidence="18">Belongs to the protein kinase superfamily. Ser/Thr protein kinase family.</text>
</comment>
<dbReference type="PANTHER" id="PTHR47976:SF15">
    <property type="entry name" value="G-TYPE LECTIN S-RECEPTOR-LIKE SERINE_THREONINE-PROTEIN KINASE RLK1"/>
    <property type="match status" value="1"/>
</dbReference>
<dbReference type="GeneID" id="103492508"/>
<keyword evidence="2 18" id="KW-0723">Serine/threonine-protein kinase</keyword>
<keyword evidence="5 19" id="KW-0812">Transmembrane</keyword>
<evidence type="ECO:0000256" key="5">
    <source>
        <dbReference type="ARBA" id="ARBA00022692"/>
    </source>
</evidence>
<dbReference type="CDD" id="cd14066">
    <property type="entry name" value="STKc_IRAK"/>
    <property type="match status" value="1"/>
</dbReference>
<evidence type="ECO:0000256" key="2">
    <source>
        <dbReference type="ARBA" id="ARBA00022527"/>
    </source>
</evidence>
<dbReference type="PIRSF" id="PIRSF000641">
    <property type="entry name" value="SRK"/>
    <property type="match status" value="1"/>
</dbReference>
<dbReference type="OrthoDB" id="1930390at2759"/>
<evidence type="ECO:0000256" key="11">
    <source>
        <dbReference type="ARBA" id="ARBA00022989"/>
    </source>
</evidence>
<evidence type="ECO:0000259" key="22">
    <source>
        <dbReference type="PROSITE" id="PS50927"/>
    </source>
</evidence>
<dbReference type="PROSITE" id="PS50011">
    <property type="entry name" value="PROTEIN_KINASE_DOM"/>
    <property type="match status" value="1"/>
</dbReference>
<reference evidence="23" key="1">
    <citation type="submission" date="2025-05" db="UniProtKB">
        <authorList>
            <consortium name="RefSeq"/>
        </authorList>
    </citation>
    <scope>NUCLEOTIDE SEQUENCE [LARGE SCALE GENOMIC DNA]</scope>
</reference>
<evidence type="ECO:0000256" key="17">
    <source>
        <dbReference type="ARBA" id="ARBA00048679"/>
    </source>
</evidence>